<dbReference type="RefSeq" id="WP_097811914.1">
    <property type="nucleotide sequence ID" value="NZ_NUXC01000041.1"/>
</dbReference>
<dbReference type="EMBL" id="NVDG01000028">
    <property type="protein sequence ID" value="PFU41061.1"/>
    <property type="molecule type" value="Genomic_DNA"/>
</dbReference>
<comment type="caution">
    <text evidence="1">The sequence shown here is derived from an EMBL/GenBank/DDBJ whole genome shotgun (WGS) entry which is preliminary data.</text>
</comment>
<sequence>MKVARTVLSGGKDGDNFKVLPIATAQQGSQRNEITACKKRSPTGNITGLHQVELCRIHKGF</sequence>
<organism evidence="1 2">
    <name type="scientific">Bacillus cereus</name>
    <dbReference type="NCBI Taxonomy" id="1396"/>
    <lineage>
        <taxon>Bacteria</taxon>
        <taxon>Bacillati</taxon>
        <taxon>Bacillota</taxon>
        <taxon>Bacilli</taxon>
        <taxon>Bacillales</taxon>
        <taxon>Bacillaceae</taxon>
        <taxon>Bacillus</taxon>
        <taxon>Bacillus cereus group</taxon>
    </lineage>
</organism>
<name>A0A2B2GML8_BACCE</name>
<dbReference type="Proteomes" id="UP000224076">
    <property type="component" value="Unassembled WGS sequence"/>
</dbReference>
<accession>A0A2B2GML8</accession>
<evidence type="ECO:0000313" key="1">
    <source>
        <dbReference type="EMBL" id="PFU41061.1"/>
    </source>
</evidence>
<evidence type="ECO:0000313" key="2">
    <source>
        <dbReference type="Proteomes" id="UP000224076"/>
    </source>
</evidence>
<gene>
    <name evidence="1" type="ORF">COK86_17105</name>
</gene>
<reference evidence="1 2" key="1">
    <citation type="submission" date="2017-09" db="EMBL/GenBank/DDBJ databases">
        <title>Large-scale bioinformatics analysis of Bacillus genomes uncovers conserved roles of natural products in bacterial physiology.</title>
        <authorList>
            <consortium name="Agbiome Team Llc"/>
            <person name="Bleich R.M."/>
            <person name="Grubbs K.J."/>
            <person name="Santa Maria K.C."/>
            <person name="Allen S.E."/>
            <person name="Farag S."/>
            <person name="Shank E.A."/>
            <person name="Bowers A."/>
        </authorList>
    </citation>
    <scope>NUCLEOTIDE SEQUENCE [LARGE SCALE GENOMIC DNA]</scope>
    <source>
        <strain evidence="1 2">AFS061806</strain>
    </source>
</reference>
<proteinExistence type="predicted"/>
<dbReference type="AlphaFoldDB" id="A0A2B2GML8"/>
<protein>
    <submittedName>
        <fullName evidence="1">Uncharacterized protein</fullName>
    </submittedName>
</protein>